<feature type="signal peptide" evidence="2">
    <location>
        <begin position="1"/>
        <end position="29"/>
    </location>
</feature>
<feature type="compositionally biased region" description="Basic and acidic residues" evidence="1">
    <location>
        <begin position="188"/>
        <end position="198"/>
    </location>
</feature>
<evidence type="ECO:0000256" key="1">
    <source>
        <dbReference type="SAM" id="MobiDB-lite"/>
    </source>
</evidence>
<proteinExistence type="predicted"/>
<feature type="compositionally biased region" description="Acidic residues" evidence="1">
    <location>
        <begin position="199"/>
        <end position="210"/>
    </location>
</feature>
<sequence length="399" mass="45067">MKKQSKIVKSSLAVLVASSISLPGSLAFANSNDDNFDSIKLEQEKTVSADVAVNDDAMLESSKDEIEKLEEASAAPSLLPGDFFYFAKLAIEKIHLAFTMDDAKEAKLLAGYAAERLAEVEELFKDGKQEEAIEALNKAIEMMQKSENQWSDDELEKDSTDGESVESDSEKNDDSNVEEETDNTTSEDALKEEATSDDEKSEENTDDNTMEEMMAQNILSLKANMEKVKNPKAKAALLKNIEKSYLKLAEKLDRLEEKAAKKAEKSESEEDTKTPMEESPILETEKPAKEKAPVEQTTERTTPDKEETVSPVKKQVEKKEEKKEWKAQHKEAKQEAREVRKQEKQEAKEVRKQKKEKEKEARHEYKEEKKSHSAPVKVNHQHSENGKREEGGKGHQKES</sequence>
<reference evidence="3 4" key="1">
    <citation type="submission" date="2019-06" db="EMBL/GenBank/DDBJ databases">
        <title>An operon consisting of a P-type ATPase gene and a transcriptional regular gene given the different cadmium resistance in Bacillus vietamensis 151-6 and Bacillus marisflavi 151-25.</title>
        <authorList>
            <person name="Yu X."/>
        </authorList>
    </citation>
    <scope>NUCLEOTIDE SEQUENCE [LARGE SCALE GENOMIC DNA]</scope>
    <source>
        <strain evidence="3 4">151-6</strain>
    </source>
</reference>
<name>A0A6I6UE30_9BACI</name>
<accession>A0A6I6UE30</accession>
<feature type="compositionally biased region" description="Basic and acidic residues" evidence="1">
    <location>
        <begin position="283"/>
        <end position="371"/>
    </location>
</feature>
<feature type="region of interest" description="Disordered" evidence="1">
    <location>
        <begin position="257"/>
        <end position="399"/>
    </location>
</feature>
<gene>
    <name evidence="3" type="ORF">FHE72_08570</name>
</gene>
<feature type="chain" id="PRO_5026095680" description="DUF5667 domain-containing protein" evidence="2">
    <location>
        <begin position="30"/>
        <end position="399"/>
    </location>
</feature>
<keyword evidence="2" id="KW-0732">Signal</keyword>
<feature type="compositionally biased region" description="Basic and acidic residues" evidence="1">
    <location>
        <begin position="257"/>
        <end position="276"/>
    </location>
</feature>
<dbReference type="RefSeq" id="WP_159361780.1">
    <property type="nucleotide sequence ID" value="NZ_CP047394.1"/>
</dbReference>
<evidence type="ECO:0000313" key="3">
    <source>
        <dbReference type="EMBL" id="QHE61065.1"/>
    </source>
</evidence>
<evidence type="ECO:0008006" key="5">
    <source>
        <dbReference type="Google" id="ProtNLM"/>
    </source>
</evidence>
<dbReference type="KEGG" id="bvq:FHE72_08570"/>
<evidence type="ECO:0000256" key="2">
    <source>
        <dbReference type="SAM" id="SignalP"/>
    </source>
</evidence>
<feature type="region of interest" description="Disordered" evidence="1">
    <location>
        <begin position="146"/>
        <end position="218"/>
    </location>
</feature>
<feature type="compositionally biased region" description="Acidic residues" evidence="1">
    <location>
        <begin position="150"/>
        <end position="167"/>
    </location>
</feature>
<evidence type="ECO:0000313" key="4">
    <source>
        <dbReference type="Proteomes" id="UP000465062"/>
    </source>
</evidence>
<protein>
    <recommendedName>
        <fullName evidence="5">DUF5667 domain-containing protein</fullName>
    </recommendedName>
</protein>
<organism evidence="3 4">
    <name type="scientific">Rossellomorea vietnamensis</name>
    <dbReference type="NCBI Taxonomy" id="218284"/>
    <lineage>
        <taxon>Bacteria</taxon>
        <taxon>Bacillati</taxon>
        <taxon>Bacillota</taxon>
        <taxon>Bacilli</taxon>
        <taxon>Bacillales</taxon>
        <taxon>Bacillaceae</taxon>
        <taxon>Rossellomorea</taxon>
    </lineage>
</organism>
<dbReference type="AlphaFoldDB" id="A0A6I6UE30"/>
<dbReference type="EMBL" id="CP047394">
    <property type="protein sequence ID" value="QHE61065.1"/>
    <property type="molecule type" value="Genomic_DNA"/>
</dbReference>
<dbReference type="Proteomes" id="UP000465062">
    <property type="component" value="Chromosome"/>
</dbReference>
<feature type="compositionally biased region" description="Basic and acidic residues" evidence="1">
    <location>
        <begin position="381"/>
        <end position="399"/>
    </location>
</feature>